<evidence type="ECO:0000313" key="17">
    <source>
        <dbReference type="Proteomes" id="UP000004893"/>
    </source>
</evidence>
<protein>
    <recommendedName>
        <fullName evidence="12">ATP synthase subunit b</fullName>
    </recommendedName>
    <alternativeName>
        <fullName evidence="12">ATP synthase F(0) sector subunit b</fullName>
    </alternativeName>
    <alternativeName>
        <fullName evidence="12">ATPase subunit I</fullName>
    </alternativeName>
    <alternativeName>
        <fullName evidence="12">F-type ATPase subunit b</fullName>
        <shortName evidence="12">F-ATPase subunit b</shortName>
    </alternativeName>
</protein>
<reference evidence="16" key="1">
    <citation type="submission" date="2009-02" db="EMBL/GenBank/DDBJ databases">
        <authorList>
            <person name="Fulton L."/>
            <person name="Clifton S."/>
            <person name="Fulton B."/>
            <person name="Xu J."/>
            <person name="Minx P."/>
            <person name="Pepin K.H."/>
            <person name="Johnson M."/>
            <person name="Bhonagiri V."/>
            <person name="Nash W.E."/>
            <person name="Mardis E.R."/>
            <person name="Wilson R.K."/>
        </authorList>
    </citation>
    <scope>NUCLEOTIDE SEQUENCE [LARGE SCALE GENOMIC DNA]</scope>
    <source>
        <strain evidence="16">DSM 15053</strain>
    </source>
</reference>
<keyword evidence="14" id="KW-0175">Coiled coil</keyword>
<dbReference type="EMBL" id="ABYI02000022">
    <property type="protein sequence ID" value="EEG74019.1"/>
    <property type="molecule type" value="Genomic_DNA"/>
</dbReference>
<dbReference type="RefSeq" id="WP_006443372.1">
    <property type="nucleotide sequence ID" value="NZ_CP036524.1"/>
</dbReference>
<comment type="caution">
    <text evidence="16">The sequence shown here is derived from an EMBL/GenBank/DDBJ whole genome shotgun (WGS) entry which is preliminary data.</text>
</comment>
<dbReference type="AlphaFoldDB" id="C0C1K5"/>
<dbReference type="InterPro" id="IPR005864">
    <property type="entry name" value="ATP_synth_F0_bsu_bac"/>
</dbReference>
<evidence type="ECO:0000313" key="16">
    <source>
        <dbReference type="EMBL" id="EEG74019.1"/>
    </source>
</evidence>
<evidence type="ECO:0000256" key="13">
    <source>
        <dbReference type="RuleBase" id="RU003848"/>
    </source>
</evidence>
<gene>
    <name evidence="12 16" type="primary">atpF</name>
    <name evidence="16" type="ORF">CLOHYLEM_06025</name>
</gene>
<keyword evidence="12" id="KW-1003">Cell membrane</keyword>
<name>C0C1K5_9FIRM</name>
<dbReference type="InterPro" id="IPR002146">
    <property type="entry name" value="ATP_synth_b/b'su_bac/chlpt"/>
</dbReference>
<dbReference type="CDD" id="cd06503">
    <property type="entry name" value="ATP-synt_Fo_b"/>
    <property type="match status" value="1"/>
</dbReference>
<dbReference type="eggNOG" id="COG0711">
    <property type="taxonomic scope" value="Bacteria"/>
</dbReference>
<comment type="function">
    <text evidence="10 12">F(1)F(0) ATP synthase produces ATP from ADP in the presence of a proton or sodium gradient. F-type ATPases consist of two structural domains, F(1) containing the extramembraneous catalytic core and F(0) containing the membrane proton channel, linked together by a central stalk and a peripheral stalk. During catalysis, ATP synthesis in the catalytic domain of F(1) is coupled via a rotary mechanism of the central stalk subunits to proton translocation.</text>
</comment>
<keyword evidence="9 12" id="KW-0066">ATP synthesis</keyword>
<evidence type="ECO:0000256" key="11">
    <source>
        <dbReference type="ARBA" id="ARBA00037847"/>
    </source>
</evidence>
<feature type="coiled-coil region" evidence="14">
    <location>
        <begin position="45"/>
        <end position="79"/>
    </location>
</feature>
<evidence type="ECO:0000256" key="10">
    <source>
        <dbReference type="ARBA" id="ARBA00025198"/>
    </source>
</evidence>
<dbReference type="Gene3D" id="6.10.250.1580">
    <property type="match status" value="1"/>
</dbReference>
<evidence type="ECO:0000256" key="1">
    <source>
        <dbReference type="ARBA" id="ARBA00005513"/>
    </source>
</evidence>
<evidence type="ECO:0000256" key="14">
    <source>
        <dbReference type="SAM" id="Coils"/>
    </source>
</evidence>
<dbReference type="GO" id="GO:0016787">
    <property type="term" value="F:hydrolase activity"/>
    <property type="evidence" value="ECO:0007669"/>
    <property type="project" value="UniProtKB-KW"/>
</dbReference>
<evidence type="ECO:0000256" key="9">
    <source>
        <dbReference type="ARBA" id="ARBA00023310"/>
    </source>
</evidence>
<dbReference type="InterPro" id="IPR050059">
    <property type="entry name" value="ATP_synthase_B_chain"/>
</dbReference>
<dbReference type="NCBIfam" id="TIGR01144">
    <property type="entry name" value="ATP_synt_b"/>
    <property type="match status" value="1"/>
</dbReference>
<reference evidence="16" key="2">
    <citation type="submission" date="2013-06" db="EMBL/GenBank/DDBJ databases">
        <title>Draft genome sequence of Clostridium hylemonae (DSM 15053).</title>
        <authorList>
            <person name="Sudarsanam P."/>
            <person name="Ley R."/>
            <person name="Guruge J."/>
            <person name="Turnbaugh P.J."/>
            <person name="Mahowald M."/>
            <person name="Liep D."/>
            <person name="Gordon J."/>
        </authorList>
    </citation>
    <scope>NUCLEOTIDE SEQUENCE</scope>
    <source>
        <strain evidence="16">DSM 15053</strain>
    </source>
</reference>
<dbReference type="GO" id="GO:0046933">
    <property type="term" value="F:proton-transporting ATP synthase activity, rotational mechanism"/>
    <property type="evidence" value="ECO:0007669"/>
    <property type="project" value="UniProtKB-UniRule"/>
</dbReference>
<dbReference type="STRING" id="553973.CLOHYLEM_06025"/>
<proteinExistence type="inferred from homology"/>
<evidence type="ECO:0000256" key="6">
    <source>
        <dbReference type="ARBA" id="ARBA00022989"/>
    </source>
</evidence>
<evidence type="ECO:0000256" key="8">
    <source>
        <dbReference type="ARBA" id="ARBA00023136"/>
    </source>
</evidence>
<dbReference type="Proteomes" id="UP000004893">
    <property type="component" value="Unassembled WGS sequence"/>
</dbReference>
<comment type="subcellular location">
    <subcellularLocation>
        <location evidence="12">Cell membrane</location>
        <topology evidence="12">Single-pass membrane protein</topology>
    </subcellularLocation>
    <subcellularLocation>
        <location evidence="11">Endomembrane system</location>
        <topology evidence="11">Single-pass membrane protein</topology>
    </subcellularLocation>
</comment>
<keyword evidence="5 12" id="KW-0375">Hydrogen ion transport</keyword>
<sequence length="166" mass="19045">MLRLDFNLVLEMINLLVLFLLLRRFLIRPITNIMEKREAMIADGLNNARSEQEKALELKRQYEDSLRGAREESRKMLEQAGLDAKDEYDRIVSDADDRADKMLRSARDAISAEREQTMLRMKTEAAKLAMDAAKKIVTGYGGPDDSQSAYDLFLEEAGDSHEDRED</sequence>
<keyword evidence="3 12" id="KW-0138">CF(0)</keyword>
<dbReference type="GO" id="GO:0045259">
    <property type="term" value="C:proton-transporting ATP synthase complex"/>
    <property type="evidence" value="ECO:0007669"/>
    <property type="project" value="UniProtKB-KW"/>
</dbReference>
<dbReference type="SUPFAM" id="SSF81573">
    <property type="entry name" value="F1F0 ATP synthase subunit B, membrane domain"/>
    <property type="match status" value="1"/>
</dbReference>
<dbReference type="OrthoDB" id="1770883at2"/>
<keyword evidence="7 12" id="KW-0406">Ion transport</keyword>
<dbReference type="Pfam" id="PF00430">
    <property type="entry name" value="ATP-synt_B"/>
    <property type="match status" value="1"/>
</dbReference>
<feature type="transmembrane region" description="Helical" evidence="12">
    <location>
        <begin position="6"/>
        <end position="27"/>
    </location>
</feature>
<comment type="subunit">
    <text evidence="12">F-type ATPases have 2 components, F(1) - the catalytic core - and F(0) - the membrane proton channel. F(1) has five subunits: alpha(3), beta(3), gamma(1), delta(1), epsilon(1). F(0) has three main subunits: a(1), b(2) and c(10-14). The alpha and beta chains form an alternating ring which encloses part of the gamma chain. F(1) is attached to F(0) by a central stalk formed by the gamma and epsilon chains, while a peripheral stalk is formed by the delta and b chains.</text>
</comment>
<dbReference type="GO" id="GO:0005886">
    <property type="term" value="C:plasma membrane"/>
    <property type="evidence" value="ECO:0007669"/>
    <property type="project" value="UniProtKB-SubCell"/>
</dbReference>
<accession>C0C1K5</accession>
<dbReference type="PANTHER" id="PTHR33445:SF2">
    <property type="entry name" value="ATP SYNTHASE SUBUNIT B', CHLOROPLASTIC"/>
    <property type="match status" value="1"/>
</dbReference>
<keyword evidence="16" id="KW-0378">Hydrolase</keyword>
<dbReference type="HOGENOM" id="CLU_079215_4_0_9"/>
<dbReference type="GO" id="GO:0012505">
    <property type="term" value="C:endomembrane system"/>
    <property type="evidence" value="ECO:0007669"/>
    <property type="project" value="UniProtKB-SubCell"/>
</dbReference>
<evidence type="ECO:0000256" key="5">
    <source>
        <dbReference type="ARBA" id="ARBA00022781"/>
    </source>
</evidence>
<evidence type="ECO:0000256" key="15">
    <source>
        <dbReference type="SAM" id="MobiDB-lite"/>
    </source>
</evidence>
<comment type="function">
    <text evidence="12">Component of the F(0) channel, it forms part of the peripheral stalk, linking F(1) to F(0).</text>
</comment>
<dbReference type="PANTHER" id="PTHR33445">
    <property type="entry name" value="ATP SYNTHASE SUBUNIT B', CHLOROPLASTIC"/>
    <property type="match status" value="1"/>
</dbReference>
<evidence type="ECO:0000256" key="3">
    <source>
        <dbReference type="ARBA" id="ARBA00022547"/>
    </source>
</evidence>
<dbReference type="HAMAP" id="MF_01398">
    <property type="entry name" value="ATP_synth_b_bprime"/>
    <property type="match status" value="1"/>
</dbReference>
<evidence type="ECO:0000256" key="4">
    <source>
        <dbReference type="ARBA" id="ARBA00022692"/>
    </source>
</evidence>
<keyword evidence="2 12" id="KW-0813">Transport</keyword>
<keyword evidence="6 12" id="KW-1133">Transmembrane helix</keyword>
<keyword evidence="17" id="KW-1185">Reference proteome</keyword>
<keyword evidence="4 12" id="KW-0812">Transmembrane</keyword>
<keyword evidence="8 12" id="KW-0472">Membrane</keyword>
<evidence type="ECO:0000256" key="12">
    <source>
        <dbReference type="HAMAP-Rule" id="MF_01398"/>
    </source>
</evidence>
<feature type="region of interest" description="Disordered" evidence="15">
    <location>
        <begin position="139"/>
        <end position="166"/>
    </location>
</feature>
<evidence type="ECO:0000256" key="7">
    <source>
        <dbReference type="ARBA" id="ARBA00023065"/>
    </source>
</evidence>
<evidence type="ECO:0000256" key="2">
    <source>
        <dbReference type="ARBA" id="ARBA00022448"/>
    </source>
</evidence>
<dbReference type="InterPro" id="IPR028987">
    <property type="entry name" value="ATP_synth_B-like_membr_sf"/>
</dbReference>
<dbReference type="GO" id="GO:0046961">
    <property type="term" value="F:proton-transporting ATPase activity, rotational mechanism"/>
    <property type="evidence" value="ECO:0007669"/>
    <property type="project" value="TreeGrafter"/>
</dbReference>
<comment type="similarity">
    <text evidence="1 12 13">Belongs to the ATPase B chain family.</text>
</comment>
<organism evidence="16 17">
    <name type="scientific">[Clostridium] hylemonae DSM 15053</name>
    <dbReference type="NCBI Taxonomy" id="553973"/>
    <lineage>
        <taxon>Bacteria</taxon>
        <taxon>Bacillati</taxon>
        <taxon>Bacillota</taxon>
        <taxon>Clostridia</taxon>
        <taxon>Lachnospirales</taxon>
        <taxon>Lachnospiraceae</taxon>
    </lineage>
</organism>